<accession>A0A327K567</accession>
<evidence type="ECO:0000313" key="1">
    <source>
        <dbReference type="EMBL" id="RAI33537.1"/>
    </source>
</evidence>
<dbReference type="InterPro" id="IPR019596">
    <property type="entry name" value="Phage_Mu_GpM_tail_tub"/>
</dbReference>
<evidence type="ECO:0008006" key="3">
    <source>
        <dbReference type="Google" id="ProtNLM"/>
    </source>
</evidence>
<organism evidence="1 2">
    <name type="scientific">Rhodoplanes roseus</name>
    <dbReference type="NCBI Taxonomy" id="29409"/>
    <lineage>
        <taxon>Bacteria</taxon>
        <taxon>Pseudomonadati</taxon>
        <taxon>Pseudomonadota</taxon>
        <taxon>Alphaproteobacteria</taxon>
        <taxon>Hyphomicrobiales</taxon>
        <taxon>Nitrobacteraceae</taxon>
        <taxon>Rhodoplanes</taxon>
    </lineage>
</organism>
<feature type="non-terminal residue" evidence="1">
    <location>
        <position position="117"/>
    </location>
</feature>
<feature type="non-terminal residue" evidence="1">
    <location>
        <position position="1"/>
    </location>
</feature>
<protein>
    <recommendedName>
        <fullName evidence="3">Phage tail protein</fullName>
    </recommendedName>
</protein>
<dbReference type="EMBL" id="NPEX01000696">
    <property type="protein sequence ID" value="RAI33537.1"/>
    <property type="molecule type" value="Genomic_DNA"/>
</dbReference>
<dbReference type="Proteomes" id="UP000249130">
    <property type="component" value="Unassembled WGS sequence"/>
</dbReference>
<dbReference type="RefSeq" id="WP_111423749.1">
    <property type="nucleotide sequence ID" value="NZ_NPEX01000696.1"/>
</dbReference>
<dbReference type="OrthoDB" id="5463544at2"/>
<keyword evidence="2" id="KW-1185">Reference proteome</keyword>
<name>A0A327K567_9BRAD</name>
<proteinExistence type="predicted"/>
<comment type="caution">
    <text evidence="1">The sequence shown here is derived from an EMBL/GenBank/DDBJ whole genome shotgun (WGS) entry which is preliminary data.</text>
</comment>
<dbReference type="Pfam" id="PF10618">
    <property type="entry name" value="Tail_tube"/>
    <property type="match status" value="1"/>
</dbReference>
<gene>
    <name evidence="1" type="ORF">CH341_31760</name>
</gene>
<reference evidence="1 2" key="1">
    <citation type="submission" date="2017-07" db="EMBL/GenBank/DDBJ databases">
        <title>Draft Genome Sequences of Select Purple Nonsulfur Bacteria.</title>
        <authorList>
            <person name="Lasarre B."/>
            <person name="Mckinlay J.B."/>
        </authorList>
    </citation>
    <scope>NUCLEOTIDE SEQUENCE [LARGE SCALE GENOMIC DNA]</scope>
    <source>
        <strain evidence="1 2">DSM 5909</strain>
    </source>
</reference>
<evidence type="ECO:0000313" key="2">
    <source>
        <dbReference type="Proteomes" id="UP000249130"/>
    </source>
</evidence>
<sequence length="117" mass="12489">IAGIAYLRVDGDQYPLRGNFTVSPSAVARQGIAGQDYVHGYQEMPRVPFIEGDVSLIPELSLEDIEAVTDATVQADLANGRSYVLRGAWCVSALEANTGEGQVKVRFEGLSCDEVGG</sequence>
<dbReference type="AlphaFoldDB" id="A0A327K567"/>